<evidence type="ECO:0000313" key="4">
    <source>
        <dbReference type="EMBL" id="CUM93800.1"/>
    </source>
</evidence>
<dbReference type="InterPro" id="IPR001670">
    <property type="entry name" value="ADH_Fe/GldA"/>
</dbReference>
<evidence type="ECO:0000313" key="5">
    <source>
        <dbReference type="EMBL" id="CUN05054.1"/>
    </source>
</evidence>
<evidence type="ECO:0000313" key="8">
    <source>
        <dbReference type="Proteomes" id="UP000095564"/>
    </source>
</evidence>
<organism evidence="4 9">
    <name type="scientific">Anaerostipes hadrus</name>
    <dbReference type="NCBI Taxonomy" id="649756"/>
    <lineage>
        <taxon>Bacteria</taxon>
        <taxon>Bacillati</taxon>
        <taxon>Bacillota</taxon>
        <taxon>Clostridia</taxon>
        <taxon>Lachnospirales</taxon>
        <taxon>Lachnospiraceae</taxon>
        <taxon>Anaerostipes</taxon>
    </lineage>
</organism>
<evidence type="ECO:0000313" key="6">
    <source>
        <dbReference type="EMBL" id="CUP03587.1"/>
    </source>
</evidence>
<dbReference type="OrthoDB" id="9801156at2"/>
<name>A0A173SUD3_ANAHA</name>
<dbReference type="PANTHER" id="PTHR43633:SF1">
    <property type="entry name" value="ALCOHOL DEHYDROGENASE YQHD"/>
    <property type="match status" value="1"/>
</dbReference>
<feature type="domain" description="Alcohol dehydrogenase iron-type/glycerol dehydrogenase GldA" evidence="2">
    <location>
        <begin position="9"/>
        <end position="179"/>
    </location>
</feature>
<evidence type="ECO:0000313" key="7">
    <source>
        <dbReference type="Proteomes" id="UP000095553"/>
    </source>
</evidence>
<dbReference type="EMBL" id="CZAU01000003">
    <property type="protein sequence ID" value="CUP03587.1"/>
    <property type="molecule type" value="Genomic_DNA"/>
</dbReference>
<feature type="domain" description="Fe-containing alcohol dehydrogenase-like C-terminal" evidence="3">
    <location>
        <begin position="195"/>
        <end position="392"/>
    </location>
</feature>
<protein>
    <submittedName>
        <fullName evidence="4">NADH-dependent butanol dehydrogenase A</fullName>
        <ecNumber evidence="4">1.1.1.-</ecNumber>
    </submittedName>
</protein>
<dbReference type="Pfam" id="PF25137">
    <property type="entry name" value="ADH_Fe_C"/>
    <property type="match status" value="1"/>
</dbReference>
<accession>A0A173SUD3</accession>
<dbReference type="InterPro" id="IPR018211">
    <property type="entry name" value="ADH_Fe_CS"/>
</dbReference>
<dbReference type="InterPro" id="IPR056798">
    <property type="entry name" value="ADH_Fe_C"/>
</dbReference>
<evidence type="ECO:0000259" key="2">
    <source>
        <dbReference type="Pfam" id="PF00465"/>
    </source>
</evidence>
<sequence>MLNFQYFTPTKVVFGKDAELKVGPLVKEEGCKKVLVHYGGQSAKKSGLLDRVCEALKDFDIDYVTLGGVVPNPHLSKVYEGIELCKKEGVDFILAVGGGSVIDSCKAIAYGLGNPEVDVWDLFTGKARPKACYPLGSVLTIAAAGSEMSNSCVITNEEGWYKKALDTDLARPKFAIMNPEITYTLPDYQTQCGCADIMMHTMERYFVLEDTMEITDKIAQDVMKNVMKYAKILKKDPENYEARAEIMWCGSLSHNGLTGCGTCGGDWATHLIEHELGGMFDVAHGAGLAAVWGSWARYVMDEKPERFAQFAVDVMGVEESDDVKSTALKGIEAVEEFYRMIEMPTNMKELGINPTDEQIKDMAMKATNHDTQQLGAFKKLSAKDLVEIYKTAK</sequence>
<dbReference type="PROSITE" id="PS00060">
    <property type="entry name" value="ADH_IRON_2"/>
    <property type="match status" value="1"/>
</dbReference>
<dbReference type="GO" id="GO:1990362">
    <property type="term" value="F:butanol dehydrogenase (NAD+) activity"/>
    <property type="evidence" value="ECO:0007669"/>
    <property type="project" value="InterPro"/>
</dbReference>
<evidence type="ECO:0000313" key="9">
    <source>
        <dbReference type="Proteomes" id="UP000095598"/>
    </source>
</evidence>
<dbReference type="GO" id="GO:1990002">
    <property type="term" value="F:methylglyoxal reductase (NADPH) (acetol producing) activity"/>
    <property type="evidence" value="ECO:0007669"/>
    <property type="project" value="TreeGrafter"/>
</dbReference>
<gene>
    <name evidence="4" type="primary">bdhA_2</name>
    <name evidence="5" type="synonym">bdhA_1</name>
    <name evidence="4" type="ORF">ERS852425_01568</name>
    <name evidence="6" type="ORF">ERS852520_00434</name>
    <name evidence="5" type="ORF">ERS852571_02214</name>
</gene>
<dbReference type="Gene3D" id="3.40.50.1970">
    <property type="match status" value="1"/>
</dbReference>
<dbReference type="CDD" id="cd08187">
    <property type="entry name" value="BDH"/>
    <property type="match status" value="1"/>
</dbReference>
<dbReference type="RefSeq" id="WP_009264577.1">
    <property type="nucleotide sequence ID" value="NZ_CYXT01000010.1"/>
</dbReference>
<keyword evidence="1 4" id="KW-0560">Oxidoreductase</keyword>
<dbReference type="EC" id="1.1.1.-" evidence="4"/>
<dbReference type="Proteomes" id="UP000095564">
    <property type="component" value="Unassembled WGS sequence"/>
</dbReference>
<evidence type="ECO:0000259" key="3">
    <source>
        <dbReference type="Pfam" id="PF25137"/>
    </source>
</evidence>
<dbReference type="Gene3D" id="1.20.1090.10">
    <property type="entry name" value="Dehydroquinate synthase-like - alpha domain"/>
    <property type="match status" value="1"/>
</dbReference>
<evidence type="ECO:0000256" key="1">
    <source>
        <dbReference type="ARBA" id="ARBA00023002"/>
    </source>
</evidence>
<dbReference type="Proteomes" id="UP000095553">
    <property type="component" value="Unassembled WGS sequence"/>
</dbReference>
<dbReference type="Proteomes" id="UP000095598">
    <property type="component" value="Unassembled WGS sequence"/>
</dbReference>
<dbReference type="EMBL" id="CYXT01000010">
    <property type="protein sequence ID" value="CUM93800.1"/>
    <property type="molecule type" value="Genomic_DNA"/>
</dbReference>
<dbReference type="GO" id="GO:0046872">
    <property type="term" value="F:metal ion binding"/>
    <property type="evidence" value="ECO:0007669"/>
    <property type="project" value="InterPro"/>
</dbReference>
<dbReference type="AlphaFoldDB" id="A0A173SUD3"/>
<dbReference type="EMBL" id="CYXY01000013">
    <property type="protein sequence ID" value="CUN05054.1"/>
    <property type="molecule type" value="Genomic_DNA"/>
</dbReference>
<reference evidence="7 8" key="1">
    <citation type="submission" date="2015-09" db="EMBL/GenBank/DDBJ databases">
        <authorList>
            <consortium name="Pathogen Informatics"/>
        </authorList>
    </citation>
    <scope>NUCLEOTIDE SEQUENCE [LARGE SCALE GENOMIC DNA]</scope>
    <source>
        <strain evidence="4 9">2789STDY5608868</strain>
        <strain evidence="6 8">2789STDY5834908</strain>
        <strain evidence="5 7">2789STDY5834959</strain>
    </source>
</reference>
<dbReference type="PANTHER" id="PTHR43633">
    <property type="entry name" value="ALCOHOL DEHYDROGENASE YQHD"/>
    <property type="match status" value="1"/>
</dbReference>
<dbReference type="SUPFAM" id="SSF56796">
    <property type="entry name" value="Dehydroquinate synthase-like"/>
    <property type="match status" value="1"/>
</dbReference>
<dbReference type="GO" id="GO:0008106">
    <property type="term" value="F:alcohol dehydrogenase (NADP+) activity"/>
    <property type="evidence" value="ECO:0007669"/>
    <property type="project" value="TreeGrafter"/>
</dbReference>
<dbReference type="GO" id="GO:0005829">
    <property type="term" value="C:cytosol"/>
    <property type="evidence" value="ECO:0007669"/>
    <property type="project" value="TreeGrafter"/>
</dbReference>
<dbReference type="InterPro" id="IPR044731">
    <property type="entry name" value="BDH-like"/>
</dbReference>
<dbReference type="FunFam" id="3.40.50.1970:FF:000003">
    <property type="entry name" value="Alcohol dehydrogenase, iron-containing"/>
    <property type="match status" value="1"/>
</dbReference>
<proteinExistence type="predicted"/>
<dbReference type="Pfam" id="PF00465">
    <property type="entry name" value="Fe-ADH"/>
    <property type="match status" value="1"/>
</dbReference>